<reference evidence="1" key="1">
    <citation type="submission" date="2022-10" db="EMBL/GenBank/DDBJ databases">
        <title>Culturing micro-colonial fungi from biological soil crusts in the Mojave desert and describing Neophaeococcomyces mojavensis, and introducing the new genera and species Taxawa tesnikishii.</title>
        <authorList>
            <person name="Kurbessoian T."/>
            <person name="Stajich J.E."/>
        </authorList>
    </citation>
    <scope>NUCLEOTIDE SEQUENCE</scope>
    <source>
        <strain evidence="1">JES_112</strain>
    </source>
</reference>
<dbReference type="Proteomes" id="UP001172386">
    <property type="component" value="Unassembled WGS sequence"/>
</dbReference>
<evidence type="ECO:0000313" key="2">
    <source>
        <dbReference type="Proteomes" id="UP001172386"/>
    </source>
</evidence>
<proteinExistence type="predicted"/>
<sequence>MEERPVKRARLANVNESSLPVQKNHRQYGKTEINGSAPVQQGDNHGVQIHYHQQAPAQSTADGGADKYEVLSQSLLFDRIDARVHNIKKALPKTCKWLFHHKHFNEWYFGRAVREHNGFLWIKGKPGCGKSTIMKTALEWTRAQVQKEGGDQTTLYYFFNARAPSSLEKSSLGLYRSLCHQLLCSWPSVKSLFVSKFALKEPRDSADAWTTDELQDFLSDVVASAEPYCLRIFIDALDEGEREDDVRQMISFLVDLSERALTLNPSFNLRICLSSRHYPHISIKKGLSLVVEKQPEHDRDIDMYVRQKLTGFESGEKDELRVEVCRKSASIFLWVVLVVSMLNEIDDRGTLLIDMRARLDTIPEDLNDLFAEILTKSNYDIEVCIALLQWVLYSTRPLEPGELYLATEHSRSPADLKWTPPPAMIIPPRDRLTRWILNCSRGLVELASTQPPVVQFIHETVRDFLIKSHGLASLLPALSANLHGLSHEILKTSCVRYISASAIPSDFKCYQTQGYNEYFTRSLPKERLHAELPFISYSVSSVFYHANEAQNHGISQDDFLRSRTDEAGICQGLELPWWNVFERFRAR</sequence>
<comment type="caution">
    <text evidence="1">The sequence shown here is derived from an EMBL/GenBank/DDBJ whole genome shotgun (WGS) entry which is preliminary data.</text>
</comment>
<evidence type="ECO:0000313" key="1">
    <source>
        <dbReference type="EMBL" id="KAJ9650855.1"/>
    </source>
</evidence>
<feature type="non-terminal residue" evidence="1">
    <location>
        <position position="587"/>
    </location>
</feature>
<dbReference type="EMBL" id="JAPDRQ010000302">
    <property type="protein sequence ID" value="KAJ9650855.1"/>
    <property type="molecule type" value="Genomic_DNA"/>
</dbReference>
<gene>
    <name evidence="1" type="ORF">H2198_009842</name>
</gene>
<protein>
    <submittedName>
        <fullName evidence="1">Uncharacterized protein</fullName>
    </submittedName>
</protein>
<accession>A0ACC2ZTH8</accession>
<name>A0ACC2ZTH8_9EURO</name>
<organism evidence="1 2">
    <name type="scientific">Neophaeococcomyces mojaviensis</name>
    <dbReference type="NCBI Taxonomy" id="3383035"/>
    <lineage>
        <taxon>Eukaryota</taxon>
        <taxon>Fungi</taxon>
        <taxon>Dikarya</taxon>
        <taxon>Ascomycota</taxon>
        <taxon>Pezizomycotina</taxon>
        <taxon>Eurotiomycetes</taxon>
        <taxon>Chaetothyriomycetidae</taxon>
        <taxon>Chaetothyriales</taxon>
        <taxon>Chaetothyriales incertae sedis</taxon>
        <taxon>Neophaeococcomyces</taxon>
    </lineage>
</organism>
<keyword evidence="2" id="KW-1185">Reference proteome</keyword>